<dbReference type="SUPFAM" id="SSF53955">
    <property type="entry name" value="Lysozyme-like"/>
    <property type="match status" value="1"/>
</dbReference>
<dbReference type="CDD" id="cd13402">
    <property type="entry name" value="LT_TF-like"/>
    <property type="match status" value="1"/>
</dbReference>
<dbReference type="AlphaFoldDB" id="A0A1H0JXW9"/>
<evidence type="ECO:0000256" key="2">
    <source>
        <dbReference type="SAM" id="Phobius"/>
    </source>
</evidence>
<proteinExistence type="predicted"/>
<feature type="transmembrane region" description="Helical" evidence="2">
    <location>
        <begin position="400"/>
        <end position="423"/>
    </location>
</feature>
<evidence type="ECO:0000313" key="3">
    <source>
        <dbReference type="EMBL" id="SDO48497.1"/>
    </source>
</evidence>
<gene>
    <name evidence="3" type="ORF">SAMN04515671_1089</name>
</gene>
<keyword evidence="2" id="KW-0472">Membrane</keyword>
<feature type="transmembrane region" description="Helical" evidence="2">
    <location>
        <begin position="113"/>
        <end position="130"/>
    </location>
</feature>
<keyword evidence="2" id="KW-0812">Transmembrane</keyword>
<dbReference type="Proteomes" id="UP000198741">
    <property type="component" value="Chromosome I"/>
</dbReference>
<reference evidence="3 4" key="1">
    <citation type="submission" date="2016-10" db="EMBL/GenBank/DDBJ databases">
        <authorList>
            <person name="de Groot N.N."/>
        </authorList>
    </citation>
    <scope>NUCLEOTIDE SEQUENCE [LARGE SCALE GENOMIC DNA]</scope>
    <source>
        <strain evidence="4">P4-7,KCTC 19426,CECT 7604</strain>
    </source>
</reference>
<dbReference type="STRING" id="1090615.SAMN04515671_1089"/>
<sequence>MTSPGVQNLVIRMVVADANLAAAEIGKVNESFVATGAAATEGAARTNAALGTTNVALSETAARAAATGEANATAAAVASGAWTRTSEVVAGTGTAAVAAGRRFTEATELMKPLLGMVALFGAVSFFGGMIDEAKDGALGIRLVRQEFGAASEEVLKFGENAAHAFGMSASETDKMTVKFGQYLTSMRLGSRKDLADMSETLTEITANVARYNGVTTDEAATNIQMGLRGIGRGLKAYGITLDSAALSQAALDHHLKDASDPMAKYYALVDQTTKQMGAMDKAQGSLSLSQGQAKAAVHNLQDEMGQKLLPILGAAANIIGNSIVPMFTAMFSVVKPVLGIFTLLPQPVQIFVTAGLAMLALKGPLIAMLTGLSDRFYLMAASGAAAKIGMSGALEGASKFTGFLAGPWGLAIGAGIIALTSFFSSTSDNTKQTTDFSNAIDENTGLLLANASALSQDSIAKAGTGDIIEKLGISTKDYADALTGGSDKQEQFRQRIVKTFEAMSSDGAMKTMEATAKQNGLTVDQVAESYLKGTNSIRNNYDATNKAREAYQAFNSDADSLATTLKHEAQAHETNTDAMSDSLDMQDRDKLSALDLTRTLGNMADQTLPAVTEKVNTLRLGWSSMDDQVNTVIATLDRLAGRDAPLEQAIGNMYKALKAQADQFKLGQQGAVQLDPSKLYNPDGTINQRSTAGQNLYSTLTNDQQGIVAAGTAAYDQTYAKTHDLTQVRAAANKVVAEGYQLEEKNLTALLGSKKAADDLQKTYGHMPETVVTTIIMMTNQADAALTALGGKVAAVTGTENPLTGATSGSTPTGTITANAGGRVDTLASSTYSEQVPTGAAGVGAATATSGSTAGEQIPSAASGSKWSPSVERWRGAGLTALSVMGLPASDIDGVLRRINYESSGNDKAINLWDSNAKKGTPSEGLVQVIQPTFDAYSVAPYNKNIWDPVSNIVAGLSWSRAHYGPAGLINNGFFGSGPYDEGGWLMPNDVAVSRLSTPEPILSTAQWKIAEQSIQHTVNSSQGSGKSVVFQAGAFVFHGVPDATTQDAFREQMRRVATEEFERAK</sequence>
<dbReference type="EMBL" id="LT629710">
    <property type="protein sequence ID" value="SDO48497.1"/>
    <property type="molecule type" value="Genomic_DNA"/>
</dbReference>
<protein>
    <recommendedName>
        <fullName evidence="5">Transglycosylase SLT domain-containing protein</fullName>
    </recommendedName>
</protein>
<feature type="transmembrane region" description="Helical" evidence="2">
    <location>
        <begin position="348"/>
        <end position="369"/>
    </location>
</feature>
<organism evidence="3 4">
    <name type="scientific">Nakamurella panacisegetis</name>
    <dbReference type="NCBI Taxonomy" id="1090615"/>
    <lineage>
        <taxon>Bacteria</taxon>
        <taxon>Bacillati</taxon>
        <taxon>Actinomycetota</taxon>
        <taxon>Actinomycetes</taxon>
        <taxon>Nakamurellales</taxon>
        <taxon>Nakamurellaceae</taxon>
        <taxon>Nakamurella</taxon>
    </lineage>
</organism>
<dbReference type="RefSeq" id="WP_090474921.1">
    <property type="nucleotide sequence ID" value="NZ_LT629710.1"/>
</dbReference>
<feature type="transmembrane region" description="Helical" evidence="2">
    <location>
        <begin position="308"/>
        <end position="328"/>
    </location>
</feature>
<dbReference type="OrthoDB" id="4629613at2"/>
<evidence type="ECO:0008006" key="5">
    <source>
        <dbReference type="Google" id="ProtNLM"/>
    </source>
</evidence>
<name>A0A1H0JXW9_9ACTN</name>
<feature type="region of interest" description="Disordered" evidence="1">
    <location>
        <begin position="843"/>
        <end position="869"/>
    </location>
</feature>
<accession>A0A1H0JXW9</accession>
<feature type="compositionally biased region" description="Low complexity" evidence="1">
    <location>
        <begin position="843"/>
        <end position="855"/>
    </location>
</feature>
<evidence type="ECO:0000313" key="4">
    <source>
        <dbReference type="Proteomes" id="UP000198741"/>
    </source>
</evidence>
<keyword evidence="2" id="KW-1133">Transmembrane helix</keyword>
<dbReference type="InterPro" id="IPR023346">
    <property type="entry name" value="Lysozyme-like_dom_sf"/>
</dbReference>
<evidence type="ECO:0000256" key="1">
    <source>
        <dbReference type="SAM" id="MobiDB-lite"/>
    </source>
</evidence>
<keyword evidence="4" id="KW-1185">Reference proteome</keyword>